<evidence type="ECO:0000256" key="1">
    <source>
        <dbReference type="SAM" id="MobiDB-lite"/>
    </source>
</evidence>
<protein>
    <submittedName>
        <fullName evidence="2">Uncharacterized protein</fullName>
    </submittedName>
</protein>
<dbReference type="RefSeq" id="WP_028385587.1">
    <property type="nucleotide sequence ID" value="NZ_CAAAHN010000002.1"/>
</dbReference>
<reference evidence="2 3" key="1">
    <citation type="submission" date="2015-11" db="EMBL/GenBank/DDBJ databases">
        <title>Genomic analysis of 38 Legionella species identifies large and diverse effector repertoires.</title>
        <authorList>
            <person name="Burstein D."/>
            <person name="Amaro F."/>
            <person name="Zusman T."/>
            <person name="Lifshitz Z."/>
            <person name="Cohen O."/>
            <person name="Gilbert J.A."/>
            <person name="Pupko T."/>
            <person name="Shuman H.A."/>
            <person name="Segal G."/>
        </authorList>
    </citation>
    <scope>NUCLEOTIDE SEQUENCE [LARGE SCALE GENOMIC DNA]</scope>
    <source>
        <strain evidence="2 3">ATCC 49504</strain>
    </source>
</reference>
<feature type="compositionally biased region" description="Pro residues" evidence="1">
    <location>
        <begin position="466"/>
        <end position="475"/>
    </location>
</feature>
<feature type="compositionally biased region" description="Polar residues" evidence="1">
    <location>
        <begin position="497"/>
        <end position="511"/>
    </location>
</feature>
<dbReference type="EMBL" id="LNYC01000072">
    <property type="protein sequence ID" value="KTC97263.1"/>
    <property type="molecule type" value="Genomic_DNA"/>
</dbReference>
<feature type="region of interest" description="Disordered" evidence="1">
    <location>
        <begin position="400"/>
        <end position="420"/>
    </location>
</feature>
<organism evidence="2 3">
    <name type="scientific">Legionella geestiana</name>
    <dbReference type="NCBI Taxonomy" id="45065"/>
    <lineage>
        <taxon>Bacteria</taxon>
        <taxon>Pseudomonadati</taxon>
        <taxon>Pseudomonadota</taxon>
        <taxon>Gammaproteobacteria</taxon>
        <taxon>Legionellales</taxon>
        <taxon>Legionellaceae</taxon>
        <taxon>Legionella</taxon>
    </lineage>
</organism>
<accession>A0A0W0TNU3</accession>
<dbReference type="Proteomes" id="UP000054785">
    <property type="component" value="Unassembled WGS sequence"/>
</dbReference>
<sequence>MSSSKDNTTLFLELAKAFLPTQFLAAKESANGRDTSWSGWIGGKLGVRDIELSKSKQTLLEEFAAKFHRITFSSSVVFVSEYPPRPLELIKNGDVHVYVNRERVLECTLRAPWGEVVTEVLQEFKTPAQIDRRFIETHHYSIKTALINKGLILEVNEALADSCAKAVLHNLILRCRTALSDEAGPIGIGKMGDDLDQLTAFVETLYKKFENARLLSVRYYEQDAFTLFRRHAGAYLLDKVWKMEKKTDSPLPKSWDLYRSAGVAKEAMLIKALEALTMALDALHPDDRDAREAAVCQAIESILLQNYIICQQNGLQIYMPLSAVVKLPLGLSFSTSALEPGKGELEQVFEAAYLLINPEKAKEFLGQYIKTVREATTGSSVANPHSSRFFSPPASTAALGYHPQPGYTESSGYQGPRGHLQRSEYSSFAEASRSSAYMPSHLPPVGPAYPVFPERPAFPGHVPQPMSRPPLPPKPAELAGLPLSPTPAQYALPEGVQDTTPSAEPASPSFS</sequence>
<evidence type="ECO:0000313" key="3">
    <source>
        <dbReference type="Proteomes" id="UP000054785"/>
    </source>
</evidence>
<dbReference type="PATRIC" id="fig|45065.4.peg.2088"/>
<gene>
    <name evidence="2" type="ORF">Lgee_1924</name>
</gene>
<evidence type="ECO:0000313" key="2">
    <source>
        <dbReference type="EMBL" id="KTC97263.1"/>
    </source>
</evidence>
<comment type="caution">
    <text evidence="2">The sequence shown here is derived from an EMBL/GenBank/DDBJ whole genome shotgun (WGS) entry which is preliminary data.</text>
</comment>
<feature type="region of interest" description="Disordered" evidence="1">
    <location>
        <begin position="460"/>
        <end position="511"/>
    </location>
</feature>
<dbReference type="AlphaFoldDB" id="A0A0W0TNU3"/>
<name>A0A0W0TNU3_9GAMM</name>
<keyword evidence="3" id="KW-1185">Reference proteome</keyword>
<proteinExistence type="predicted"/>